<dbReference type="Pfam" id="PF03162">
    <property type="entry name" value="Y_phosphatase2"/>
    <property type="match status" value="1"/>
</dbReference>
<comment type="catalytic activity">
    <reaction evidence="6">
        <text>5-diphospho-1D-myo-inositol 1,2,3,4,6-pentakisphosphate + H2O = 1D-myo-inositol hexakisphosphate + phosphate + H(+)</text>
        <dbReference type="Rhea" id="RHEA:22384"/>
        <dbReference type="ChEBI" id="CHEBI:15377"/>
        <dbReference type="ChEBI" id="CHEBI:15378"/>
        <dbReference type="ChEBI" id="CHEBI:43474"/>
        <dbReference type="ChEBI" id="CHEBI:58130"/>
        <dbReference type="ChEBI" id="CHEBI:58628"/>
        <dbReference type="EC" id="3.6.1.52"/>
    </reaction>
    <physiologicalReaction direction="left-to-right" evidence="6">
        <dbReference type="Rhea" id="RHEA:22385"/>
    </physiologicalReaction>
</comment>
<dbReference type="GO" id="GO:0005737">
    <property type="term" value="C:cytoplasm"/>
    <property type="evidence" value="ECO:0007669"/>
    <property type="project" value="UniProtKB-SubCell"/>
</dbReference>
<evidence type="ECO:0000259" key="9">
    <source>
        <dbReference type="PROSITE" id="PS50054"/>
    </source>
</evidence>
<comment type="catalytic activity">
    <reaction evidence="7">
        <text>1,5-bis(diphospho)-1D-myo-inositol 2,3,4,6-tetrakisphosphate + H2O = 1-diphospho-1D-myo-inositol 2,3,4,5,6-pentakisphosphate + phosphate + 2 H(+)</text>
        <dbReference type="Rhea" id="RHEA:79699"/>
        <dbReference type="ChEBI" id="CHEBI:15377"/>
        <dbReference type="ChEBI" id="CHEBI:15378"/>
        <dbReference type="ChEBI" id="CHEBI:43474"/>
        <dbReference type="ChEBI" id="CHEBI:74946"/>
        <dbReference type="ChEBI" id="CHEBI:77983"/>
        <dbReference type="EC" id="3.6.1.52"/>
    </reaction>
    <physiologicalReaction direction="left-to-right" evidence="7">
        <dbReference type="Rhea" id="RHEA:79700"/>
    </physiologicalReaction>
</comment>
<dbReference type="InterPro" id="IPR020422">
    <property type="entry name" value="TYR_PHOSPHATASE_DUAL_dom"/>
</dbReference>
<dbReference type="Proteomes" id="UP000242877">
    <property type="component" value="Unassembled WGS sequence"/>
</dbReference>
<name>A0A166NTV5_9EURO</name>
<dbReference type="Gene3D" id="3.90.190.10">
    <property type="entry name" value="Protein tyrosine phosphatase superfamily"/>
    <property type="match status" value="1"/>
</dbReference>
<evidence type="ECO:0000256" key="2">
    <source>
        <dbReference type="ARBA" id="ARBA00012527"/>
    </source>
</evidence>
<feature type="domain" description="Tyrosine-protein phosphatase" evidence="9">
    <location>
        <begin position="105"/>
        <end position="254"/>
    </location>
</feature>
<evidence type="ECO:0000256" key="6">
    <source>
        <dbReference type="ARBA" id="ARBA00047342"/>
    </source>
</evidence>
<dbReference type="EC" id="3.6.1.52" evidence="2"/>
<reference evidence="11 12" key="1">
    <citation type="journal article" date="2016" name="Genome Biol. Evol.">
        <title>Divergent and convergent evolution of fungal pathogenicity.</title>
        <authorList>
            <person name="Shang Y."/>
            <person name="Xiao G."/>
            <person name="Zheng P."/>
            <person name="Cen K."/>
            <person name="Zhan S."/>
            <person name="Wang C."/>
        </authorList>
    </citation>
    <scope>NUCLEOTIDE SEQUENCE [LARGE SCALE GENOMIC DNA]</scope>
    <source>
        <strain evidence="11 12">ARSEF 7405</strain>
    </source>
</reference>
<keyword evidence="3" id="KW-0963">Cytoplasm</keyword>
<evidence type="ECO:0000256" key="1">
    <source>
        <dbReference type="ARBA" id="ARBA00004496"/>
    </source>
</evidence>
<dbReference type="GO" id="GO:0016791">
    <property type="term" value="F:phosphatase activity"/>
    <property type="evidence" value="ECO:0007669"/>
    <property type="project" value="TreeGrafter"/>
</dbReference>
<dbReference type="InterPro" id="IPR000387">
    <property type="entry name" value="Tyr_Pase_dom"/>
</dbReference>
<gene>
    <name evidence="11" type="ORF">AAP_03015</name>
</gene>
<dbReference type="InterPro" id="IPR004861">
    <property type="entry name" value="Siw14-like"/>
</dbReference>
<dbReference type="SUPFAM" id="SSF52799">
    <property type="entry name" value="(Phosphotyrosine protein) phosphatases II"/>
    <property type="match status" value="1"/>
</dbReference>
<keyword evidence="4" id="KW-0378">Hydrolase</keyword>
<dbReference type="PANTHER" id="PTHR31126:SF48">
    <property type="entry name" value="INOSITOL PHOSPHATASE SIW14"/>
    <property type="match status" value="1"/>
</dbReference>
<dbReference type="AlphaFoldDB" id="A0A166NTV5"/>
<evidence type="ECO:0000259" key="10">
    <source>
        <dbReference type="PROSITE" id="PS50056"/>
    </source>
</evidence>
<evidence type="ECO:0000256" key="5">
    <source>
        <dbReference type="ARBA" id="ARBA00044949"/>
    </source>
</evidence>
<keyword evidence="12" id="KW-1185">Reference proteome</keyword>
<dbReference type="PROSITE" id="PS00383">
    <property type="entry name" value="TYR_PHOSPHATASE_1"/>
    <property type="match status" value="1"/>
</dbReference>
<dbReference type="PANTHER" id="PTHR31126">
    <property type="entry name" value="TYROSINE-PROTEIN PHOSPHATASE"/>
    <property type="match status" value="1"/>
</dbReference>
<feature type="region of interest" description="Disordered" evidence="8">
    <location>
        <begin position="284"/>
        <end position="311"/>
    </location>
</feature>
<feature type="compositionally biased region" description="Basic and acidic residues" evidence="8">
    <location>
        <begin position="298"/>
        <end position="311"/>
    </location>
</feature>
<accession>A0A166NTV5</accession>
<comment type="subcellular location">
    <subcellularLocation>
        <location evidence="1">Cytoplasm</location>
    </subcellularLocation>
</comment>
<dbReference type="InterPro" id="IPR016130">
    <property type="entry name" value="Tyr_Pase_AS"/>
</dbReference>
<evidence type="ECO:0000256" key="4">
    <source>
        <dbReference type="ARBA" id="ARBA00022801"/>
    </source>
</evidence>
<evidence type="ECO:0000256" key="7">
    <source>
        <dbReference type="ARBA" id="ARBA00047927"/>
    </source>
</evidence>
<dbReference type="OrthoDB" id="6375174at2759"/>
<protein>
    <recommendedName>
        <fullName evidence="2">diphosphoinositol-polyphosphate diphosphatase</fullName>
        <ecNumber evidence="2">3.6.1.52</ecNumber>
    </recommendedName>
</protein>
<sequence>MKDDSCTTLVANSSYTPLCLTPISTDRHGFGMPPALLSDSSLQFLSPCIFVLVVLFSRMLANDRHAALQSSDYPADAECDITSSSSDTSSSSRPSSPFYDGLPANFGEVVRGVYRSSFPQSAHLASLKNLKLKTIISLVDEKWSPQLIEFARNNNITSHTITIAPNKTPGVSSAQSVIDRVLSIILEPKNHPVLIHCNKGRHRTGCVVACFRKLQHWNMTAVLAEYQKYAAPKARLLDKIFIQNYDPSCLAPRVEAVNAQNWRPSIVPICLDYPVLDGFHLPKEKEPKQLSSPPPETESERFHDLRSFNPL</sequence>
<dbReference type="EMBL" id="AZGZ01000011">
    <property type="protein sequence ID" value="KZZ92360.1"/>
    <property type="molecule type" value="Genomic_DNA"/>
</dbReference>
<evidence type="ECO:0000313" key="12">
    <source>
        <dbReference type="Proteomes" id="UP000242877"/>
    </source>
</evidence>
<comment type="similarity">
    <text evidence="5">Belongs to the protein-tyrosine phosphatase family. Atypical dual-specificity phosphatase Siw14-like subfamily.</text>
</comment>
<dbReference type="PROSITE" id="PS50054">
    <property type="entry name" value="TYR_PHOSPHATASE_DUAL"/>
    <property type="match status" value="1"/>
</dbReference>
<dbReference type="PROSITE" id="PS50056">
    <property type="entry name" value="TYR_PHOSPHATASE_2"/>
    <property type="match status" value="1"/>
</dbReference>
<organism evidence="11 12">
    <name type="scientific">Ascosphaera apis ARSEF 7405</name>
    <dbReference type="NCBI Taxonomy" id="392613"/>
    <lineage>
        <taxon>Eukaryota</taxon>
        <taxon>Fungi</taxon>
        <taxon>Dikarya</taxon>
        <taxon>Ascomycota</taxon>
        <taxon>Pezizomycotina</taxon>
        <taxon>Eurotiomycetes</taxon>
        <taxon>Eurotiomycetidae</taxon>
        <taxon>Onygenales</taxon>
        <taxon>Ascosphaeraceae</taxon>
        <taxon>Ascosphaera</taxon>
    </lineage>
</organism>
<proteinExistence type="inferred from homology"/>
<evidence type="ECO:0000256" key="3">
    <source>
        <dbReference type="ARBA" id="ARBA00022490"/>
    </source>
</evidence>
<evidence type="ECO:0000256" key="8">
    <source>
        <dbReference type="SAM" id="MobiDB-lite"/>
    </source>
</evidence>
<comment type="caution">
    <text evidence="11">The sequence shown here is derived from an EMBL/GenBank/DDBJ whole genome shotgun (WGS) entry which is preliminary data.</text>
</comment>
<evidence type="ECO:0000313" key="11">
    <source>
        <dbReference type="EMBL" id="KZZ92360.1"/>
    </source>
</evidence>
<dbReference type="InterPro" id="IPR029021">
    <property type="entry name" value="Prot-tyrosine_phosphatase-like"/>
</dbReference>
<dbReference type="FunFam" id="3.90.190.10:FF:000035">
    <property type="entry name" value="Tyrosine phosphatase, putative"/>
    <property type="match status" value="1"/>
</dbReference>
<dbReference type="VEuPathDB" id="FungiDB:AAP_03015"/>
<dbReference type="GO" id="GO:0052840">
    <property type="term" value="F:inositol diphosphate tetrakisphosphate diphosphatase activity"/>
    <property type="evidence" value="ECO:0007669"/>
    <property type="project" value="TreeGrafter"/>
</dbReference>
<feature type="domain" description="Tyrosine specific protein phosphatases" evidence="10">
    <location>
        <begin position="175"/>
        <end position="209"/>
    </location>
</feature>